<gene>
    <name evidence="1" type="ORF">ADU59_11965</name>
</gene>
<accession>A0A1C7P2W4</accession>
<evidence type="ECO:0000313" key="2">
    <source>
        <dbReference type="Proteomes" id="UP000093111"/>
    </source>
</evidence>
<sequence>MERRRDRLLDPDVRSEPDALALQSYIEHLQETFSDGTHSGSGGLVICASEDGISCTVLSDIGDLSLTASAIVDMEMSASAAVTRTFG</sequence>
<dbReference type="AlphaFoldDB" id="A0A1C7P2W4"/>
<organism evidence="1 2">
    <name type="scientific">Pararhizobium polonicum</name>
    <dbReference type="NCBI Taxonomy" id="1612624"/>
    <lineage>
        <taxon>Bacteria</taxon>
        <taxon>Pseudomonadati</taxon>
        <taxon>Pseudomonadota</taxon>
        <taxon>Alphaproteobacteria</taxon>
        <taxon>Hyphomicrobiales</taxon>
        <taxon>Rhizobiaceae</taxon>
        <taxon>Rhizobium/Agrobacterium group</taxon>
        <taxon>Pararhizobium</taxon>
    </lineage>
</organism>
<name>A0A1C7P2W4_9HYPH</name>
<dbReference type="Proteomes" id="UP000093111">
    <property type="component" value="Unassembled WGS sequence"/>
</dbReference>
<comment type="caution">
    <text evidence="1">The sequence shown here is derived from an EMBL/GenBank/DDBJ whole genome shotgun (WGS) entry which is preliminary data.</text>
</comment>
<evidence type="ECO:0000313" key="1">
    <source>
        <dbReference type="EMBL" id="OBZ95296.1"/>
    </source>
</evidence>
<dbReference type="STRING" id="1612624.ADU59_11965"/>
<keyword evidence="2" id="KW-1185">Reference proteome</keyword>
<proteinExistence type="predicted"/>
<protein>
    <submittedName>
        <fullName evidence="1">Uncharacterized protein</fullName>
    </submittedName>
</protein>
<reference evidence="1 2" key="1">
    <citation type="journal article" date="2016" name="Syst. Appl. Microbiol.">
        <title>Pararhizobium polonicum sp. nov. isolated from tumors on stone fruit rootstocks.</title>
        <authorList>
            <person name="Pulawska J."/>
            <person name="Kuzmanovic N."/>
            <person name="Willems A."/>
            <person name="Pothier J.F."/>
        </authorList>
    </citation>
    <scope>NUCLEOTIDE SEQUENCE [LARGE SCALE GENOMIC DNA]</scope>
    <source>
        <strain evidence="1 2">F5.1</strain>
    </source>
</reference>
<dbReference type="EMBL" id="LGLV01000007">
    <property type="protein sequence ID" value="OBZ95296.1"/>
    <property type="molecule type" value="Genomic_DNA"/>
</dbReference>